<dbReference type="RefSeq" id="WP_024027381.1">
    <property type="nucleotide sequence ID" value="NZ_ALAN01000039.1"/>
</dbReference>
<keyword evidence="2" id="KW-1185">Reference proteome</keyword>
<protein>
    <submittedName>
        <fullName evidence="1">Lj965 prophage protein</fullName>
    </submittedName>
</protein>
<comment type="caution">
    <text evidence="1">The sequence shown here is derived from an EMBL/GenBank/DDBJ whole genome shotgun (WGS) entry which is preliminary data.</text>
</comment>
<name>A0AB94IRY5_9BACI</name>
<evidence type="ECO:0000313" key="1">
    <source>
        <dbReference type="EMBL" id="ETI69814.1"/>
    </source>
</evidence>
<accession>A0AB94IRY5</accession>
<dbReference type="Proteomes" id="UP000018877">
    <property type="component" value="Unassembled WGS sequence"/>
</dbReference>
<reference evidence="1 2" key="1">
    <citation type="journal article" date="2014" name="Environ. Microbiol.">
        <title>The nitrate-ammonifying and nosZ-carrying bacterium Bacillus vireti is a potent source and sink for nitric and nitrous oxide under high nitrate conditions.</title>
        <authorList>
            <person name="Mania D."/>
            <person name="Heylen K."/>
            <person name="van Spanning R.J."/>
            <person name="Frostegard A."/>
        </authorList>
    </citation>
    <scope>NUCLEOTIDE SEQUENCE [LARGE SCALE GENOMIC DNA]</scope>
    <source>
        <strain evidence="1 2">LMG 21834</strain>
    </source>
</reference>
<organism evidence="1 2">
    <name type="scientific">Neobacillus vireti LMG 21834</name>
    <dbReference type="NCBI Taxonomy" id="1131730"/>
    <lineage>
        <taxon>Bacteria</taxon>
        <taxon>Bacillati</taxon>
        <taxon>Bacillota</taxon>
        <taxon>Bacilli</taxon>
        <taxon>Bacillales</taxon>
        <taxon>Bacillaceae</taxon>
        <taxon>Neobacillus</taxon>
    </lineage>
</organism>
<dbReference type="Pfam" id="PF22398">
    <property type="entry name" value="DUF6978"/>
    <property type="match status" value="1"/>
</dbReference>
<evidence type="ECO:0000313" key="2">
    <source>
        <dbReference type="Proteomes" id="UP000018877"/>
    </source>
</evidence>
<dbReference type="InterPro" id="IPR053916">
    <property type="entry name" value="DUF6978"/>
</dbReference>
<dbReference type="EMBL" id="ALAN01000039">
    <property type="protein sequence ID" value="ETI69814.1"/>
    <property type="molecule type" value="Genomic_DNA"/>
</dbReference>
<proteinExistence type="predicted"/>
<dbReference type="AlphaFoldDB" id="A0AB94IRY5"/>
<sequence>MLSQYEADQLISSLKQLLVKKNLINFPKPGEKMVLQCKDGNNNNYIIDVARGRQKPQKATYQTRHHKSTILLRVDIEGPPHDNPDGEEIPCPHIHIYREGFDDKWAFPLEQEITTNTEDLIQVLIDYFSYNHISNRHELIIQGGDLLDGS</sequence>
<gene>
    <name evidence="1" type="ORF">BAVI_05834</name>
</gene>